<comment type="subunit">
    <text evidence="1">Component of the TIM23 complex.</text>
</comment>
<keyword evidence="1" id="KW-0811">Translocation</keyword>
<evidence type="ECO:0000256" key="1">
    <source>
        <dbReference type="RuleBase" id="RU365079"/>
    </source>
</evidence>
<dbReference type="InterPro" id="IPR036412">
    <property type="entry name" value="HAD-like_sf"/>
</dbReference>
<feature type="domain" description="FCP1 homology" evidence="3">
    <location>
        <begin position="62"/>
        <end position="235"/>
    </location>
</feature>
<keyword evidence="1" id="KW-0809">Transit peptide</keyword>
<dbReference type="Gene3D" id="3.40.50.1000">
    <property type="entry name" value="HAD superfamily/HAD-like"/>
    <property type="match status" value="1"/>
</dbReference>
<protein>
    <recommendedName>
        <fullName evidence="1">Mitochondrial import inner membrane translocase subunit TIM50</fullName>
    </recommendedName>
</protein>
<dbReference type="SMART" id="SM00577">
    <property type="entry name" value="CPDc"/>
    <property type="match status" value="1"/>
</dbReference>
<evidence type="ECO:0000259" key="3">
    <source>
        <dbReference type="PROSITE" id="PS50969"/>
    </source>
</evidence>
<dbReference type="AlphaFoldDB" id="A0AAV8UG70"/>
<keyword evidence="5" id="KW-1185">Reference proteome</keyword>
<dbReference type="GO" id="GO:0015031">
    <property type="term" value="P:protein transport"/>
    <property type="evidence" value="ECO:0007669"/>
    <property type="project" value="UniProtKB-KW"/>
</dbReference>
<dbReference type="Proteomes" id="UP001157974">
    <property type="component" value="Unassembled WGS sequence"/>
</dbReference>
<dbReference type="EMBL" id="JAMWBK010000011">
    <property type="protein sequence ID" value="KAJ8901488.1"/>
    <property type="molecule type" value="Genomic_DNA"/>
</dbReference>
<comment type="similarity">
    <text evidence="1">Belongs to the TIM50 family.</text>
</comment>
<dbReference type="PROSITE" id="PS50969">
    <property type="entry name" value="FCP1"/>
    <property type="match status" value="1"/>
</dbReference>
<evidence type="ECO:0000313" key="5">
    <source>
        <dbReference type="Proteomes" id="UP001157974"/>
    </source>
</evidence>
<dbReference type="InterPro" id="IPR004274">
    <property type="entry name" value="FCP1_dom"/>
</dbReference>
<keyword evidence="1" id="KW-0813">Transport</keyword>
<reference evidence="4 5" key="1">
    <citation type="journal article" date="2023" name="Nat. Commun.">
        <title>Origin of minicircular mitochondrial genomes in red algae.</title>
        <authorList>
            <person name="Lee Y."/>
            <person name="Cho C.H."/>
            <person name="Lee Y.M."/>
            <person name="Park S.I."/>
            <person name="Yang J.H."/>
            <person name="West J.A."/>
            <person name="Bhattacharya D."/>
            <person name="Yoon H.S."/>
        </authorList>
    </citation>
    <scope>NUCLEOTIDE SEQUENCE [LARGE SCALE GENOMIC DNA]</scope>
    <source>
        <strain evidence="4 5">CCMP1338</strain>
        <tissue evidence="4">Whole cell</tissue>
    </source>
</reference>
<dbReference type="InterPro" id="IPR023214">
    <property type="entry name" value="HAD_sf"/>
</dbReference>
<dbReference type="Pfam" id="PF03031">
    <property type="entry name" value="NIF"/>
    <property type="match status" value="1"/>
</dbReference>
<feature type="region of interest" description="Disordered" evidence="2">
    <location>
        <begin position="288"/>
        <end position="313"/>
    </location>
</feature>
<dbReference type="SUPFAM" id="SSF56784">
    <property type="entry name" value="HAD-like"/>
    <property type="match status" value="1"/>
</dbReference>
<dbReference type="GO" id="GO:0005744">
    <property type="term" value="C:TIM23 mitochondrial import inner membrane translocase complex"/>
    <property type="evidence" value="ECO:0007669"/>
    <property type="project" value="UniProtKB-UniRule"/>
</dbReference>
<dbReference type="InterPro" id="IPR050365">
    <property type="entry name" value="TIM50"/>
</dbReference>
<dbReference type="PANTHER" id="PTHR12210">
    <property type="entry name" value="DULLARD PROTEIN PHOSPHATASE"/>
    <property type="match status" value="1"/>
</dbReference>
<name>A0AAV8UG70_9RHOD</name>
<sequence>MSGASLAIELEIADADTSSGQSDEANEDYQGAEVSLRDMVSARGIWGRLEESIMSCMHGEVVDRSSLCAVLDLNGLLLFRETRKDRVIGKPPPFDFRMKTGRAWLRPNSSVFLLYAFRRFRVGFWSSAMSQNVKIMLQHLLHPFQKPIFVLNRRDTLPDSAPGAKPHATLKDLTLLWESVPYMSDKNTVIVDDTPSKTRLQELNRVIVPEYTGREVGSGSDDDVLIWVIMYLEFCALGISVDGSIQSPIGYLDFADFVKLGRSEDKAVALFNRISDFDANEEVARISSTTEKEKVADDLPPQTSASLQERDTH</sequence>
<evidence type="ECO:0000313" key="4">
    <source>
        <dbReference type="EMBL" id="KAJ8901488.1"/>
    </source>
</evidence>
<comment type="function">
    <text evidence="1">Essential component of the TIM23 complex, a complex that mediates the translocation of transit peptide-containing proteins across the mitochondrial inner membrane.</text>
</comment>
<evidence type="ECO:0000256" key="2">
    <source>
        <dbReference type="SAM" id="MobiDB-lite"/>
    </source>
</evidence>
<accession>A0AAV8UG70</accession>
<comment type="subcellular location">
    <subcellularLocation>
        <location evidence="1">Mitochondrion inner membrane</location>
        <topology evidence="1">Single-pass membrane protein</topology>
    </subcellularLocation>
</comment>
<keyword evidence="1" id="KW-0496">Mitochondrion</keyword>
<comment type="caution">
    <text evidence="4">The sequence shown here is derived from an EMBL/GenBank/DDBJ whole genome shotgun (WGS) entry which is preliminary data.</text>
</comment>
<organism evidence="4 5">
    <name type="scientific">Rhodosorus marinus</name>
    <dbReference type="NCBI Taxonomy" id="101924"/>
    <lineage>
        <taxon>Eukaryota</taxon>
        <taxon>Rhodophyta</taxon>
        <taxon>Stylonematophyceae</taxon>
        <taxon>Stylonematales</taxon>
        <taxon>Stylonemataceae</taxon>
        <taxon>Rhodosorus</taxon>
    </lineage>
</organism>
<proteinExistence type="inferred from homology"/>
<keyword evidence="1" id="KW-0653">Protein transport</keyword>
<gene>
    <name evidence="4" type="ORF">NDN08_007333</name>
</gene>